<dbReference type="Proteomes" id="UP001500866">
    <property type="component" value="Unassembled WGS sequence"/>
</dbReference>
<dbReference type="PANTHER" id="PTHR43459">
    <property type="entry name" value="ENOYL-COA HYDRATASE"/>
    <property type="match status" value="1"/>
</dbReference>
<evidence type="ECO:0000256" key="3">
    <source>
        <dbReference type="SAM" id="MobiDB-lite"/>
    </source>
</evidence>
<keyword evidence="5" id="KW-1185">Reference proteome</keyword>
<dbReference type="InterPro" id="IPR014748">
    <property type="entry name" value="Enoyl-CoA_hydra_C"/>
</dbReference>
<dbReference type="CDD" id="cd06558">
    <property type="entry name" value="crotonase-like"/>
    <property type="match status" value="1"/>
</dbReference>
<evidence type="ECO:0000313" key="4">
    <source>
        <dbReference type="EMBL" id="GAA0598553.1"/>
    </source>
</evidence>
<dbReference type="RefSeq" id="WP_343811478.1">
    <property type="nucleotide sequence ID" value="NZ_BAAADS010000009.1"/>
</dbReference>
<sequence>MGSEDYQTLQYISENNIATIKLNRPKAYNAFTTDMNKEITHALKSAAKNDAIRCVVITGNGKAFCAGEDLAGVDENTNHAEFLRKRYHPMMKAIKEFSKPIIAAVNGTAAGAGMSLALAADFRLVQPETKFISAFMNIGLVPDSGFMYSLPRLVGYAKALEIAVLGKPITGEEALQLGLATEVIDPHNWEAKVQQFSSSVAAMPTKAFALIKRYMQDGMHQPYEDFLENEAQAQRIAGMTDDHQEGLRAFQEKRKPEFHGK</sequence>
<reference evidence="4 5" key="1">
    <citation type="journal article" date="2019" name="Int. J. Syst. Evol. Microbiol.">
        <title>The Global Catalogue of Microorganisms (GCM) 10K type strain sequencing project: providing services to taxonomists for standard genome sequencing and annotation.</title>
        <authorList>
            <consortium name="The Broad Institute Genomics Platform"/>
            <consortium name="The Broad Institute Genome Sequencing Center for Infectious Disease"/>
            <person name="Wu L."/>
            <person name="Ma J."/>
        </authorList>
    </citation>
    <scope>NUCLEOTIDE SEQUENCE [LARGE SCALE GENOMIC DNA]</scope>
    <source>
        <strain evidence="4 5">JCM 15395</strain>
    </source>
</reference>
<evidence type="ECO:0000313" key="5">
    <source>
        <dbReference type="Proteomes" id="UP001500866"/>
    </source>
</evidence>
<dbReference type="PROSITE" id="PS00166">
    <property type="entry name" value="ENOYL_COA_HYDRATASE"/>
    <property type="match status" value="1"/>
</dbReference>
<feature type="region of interest" description="Disordered" evidence="3">
    <location>
        <begin position="242"/>
        <end position="261"/>
    </location>
</feature>
<gene>
    <name evidence="4" type="ORF">GCM10009001_13390</name>
</gene>
<protein>
    <submittedName>
        <fullName evidence="4">Enoyl-CoA hydratase-related protein</fullName>
    </submittedName>
</protein>
<evidence type="ECO:0000256" key="2">
    <source>
        <dbReference type="RuleBase" id="RU003707"/>
    </source>
</evidence>
<dbReference type="EMBL" id="BAAADS010000009">
    <property type="protein sequence ID" value="GAA0598553.1"/>
    <property type="molecule type" value="Genomic_DNA"/>
</dbReference>
<comment type="similarity">
    <text evidence="1 2">Belongs to the enoyl-CoA hydratase/isomerase family.</text>
</comment>
<dbReference type="InterPro" id="IPR001753">
    <property type="entry name" value="Enoyl-CoA_hydra/iso"/>
</dbReference>
<dbReference type="SUPFAM" id="SSF52096">
    <property type="entry name" value="ClpP/crotonase"/>
    <property type="match status" value="1"/>
</dbReference>
<dbReference type="PANTHER" id="PTHR43459:SF1">
    <property type="entry name" value="EG:BACN32G11.4 PROTEIN"/>
    <property type="match status" value="1"/>
</dbReference>
<dbReference type="InterPro" id="IPR018376">
    <property type="entry name" value="Enoyl-CoA_hyd/isom_CS"/>
</dbReference>
<dbReference type="Gene3D" id="1.10.12.10">
    <property type="entry name" value="Lyase 2-enoyl-coa Hydratase, Chain A, domain 2"/>
    <property type="match status" value="1"/>
</dbReference>
<name>A0ABN1FVU4_9BACI</name>
<evidence type="ECO:0000256" key="1">
    <source>
        <dbReference type="ARBA" id="ARBA00005254"/>
    </source>
</evidence>
<dbReference type="Gene3D" id="3.90.226.10">
    <property type="entry name" value="2-enoyl-CoA Hydratase, Chain A, domain 1"/>
    <property type="match status" value="1"/>
</dbReference>
<proteinExistence type="inferred from homology"/>
<dbReference type="Pfam" id="PF00378">
    <property type="entry name" value="ECH_1"/>
    <property type="match status" value="1"/>
</dbReference>
<dbReference type="InterPro" id="IPR029045">
    <property type="entry name" value="ClpP/crotonase-like_dom_sf"/>
</dbReference>
<organism evidence="4 5">
    <name type="scientific">Virgibacillus siamensis</name>
    <dbReference type="NCBI Taxonomy" id="480071"/>
    <lineage>
        <taxon>Bacteria</taxon>
        <taxon>Bacillati</taxon>
        <taxon>Bacillota</taxon>
        <taxon>Bacilli</taxon>
        <taxon>Bacillales</taxon>
        <taxon>Bacillaceae</taxon>
        <taxon>Virgibacillus</taxon>
    </lineage>
</organism>
<comment type="caution">
    <text evidence="4">The sequence shown here is derived from an EMBL/GenBank/DDBJ whole genome shotgun (WGS) entry which is preliminary data.</text>
</comment>
<accession>A0ABN1FVU4</accession>